<gene>
    <name evidence="2" type="ORF">IW261DRAFT_1422705</name>
</gene>
<comment type="caution">
    <text evidence="2">The sequence shown here is derived from an EMBL/GenBank/DDBJ whole genome shotgun (WGS) entry which is preliminary data.</text>
</comment>
<proteinExistence type="predicted"/>
<reference evidence="2" key="1">
    <citation type="submission" date="2023-06" db="EMBL/GenBank/DDBJ databases">
        <authorList>
            <consortium name="Lawrence Berkeley National Laboratory"/>
            <person name="Ahrendt S."/>
            <person name="Sahu N."/>
            <person name="Indic B."/>
            <person name="Wong-Bajracharya J."/>
            <person name="Merenyi Z."/>
            <person name="Ke H.-M."/>
            <person name="Monk M."/>
            <person name="Kocsube S."/>
            <person name="Drula E."/>
            <person name="Lipzen A."/>
            <person name="Balint B."/>
            <person name="Henrissat B."/>
            <person name="Andreopoulos B."/>
            <person name="Martin F.M."/>
            <person name="Harder C.B."/>
            <person name="Rigling D."/>
            <person name="Ford K.L."/>
            <person name="Foster G.D."/>
            <person name="Pangilinan J."/>
            <person name="Papanicolaou A."/>
            <person name="Barry K."/>
            <person name="LaButti K."/>
            <person name="Viragh M."/>
            <person name="Koriabine M."/>
            <person name="Yan M."/>
            <person name="Riley R."/>
            <person name="Champramary S."/>
            <person name="Plett K.L."/>
            <person name="Tsai I.J."/>
            <person name="Slot J."/>
            <person name="Sipos G."/>
            <person name="Plett J."/>
            <person name="Nagy L.G."/>
            <person name="Grigoriev I.V."/>
        </authorList>
    </citation>
    <scope>NUCLEOTIDE SEQUENCE</scope>
    <source>
        <strain evidence="2">ICMP 16352</strain>
    </source>
</reference>
<dbReference type="InterPro" id="IPR053185">
    <property type="entry name" value="SET_domain_protein"/>
</dbReference>
<dbReference type="EMBL" id="JAUEPR010000025">
    <property type="protein sequence ID" value="KAK0474860.1"/>
    <property type="molecule type" value="Genomic_DNA"/>
</dbReference>
<evidence type="ECO:0000313" key="2">
    <source>
        <dbReference type="EMBL" id="KAK0474860.1"/>
    </source>
</evidence>
<dbReference type="SMART" id="SM00317">
    <property type="entry name" value="SET"/>
    <property type="match status" value="1"/>
</dbReference>
<dbReference type="CDD" id="cd20071">
    <property type="entry name" value="SET_SMYD"/>
    <property type="match status" value="1"/>
</dbReference>
<dbReference type="InterPro" id="IPR001214">
    <property type="entry name" value="SET_dom"/>
</dbReference>
<name>A0AA39P061_9AGAR</name>
<feature type="domain" description="SET" evidence="1">
    <location>
        <begin position="62"/>
        <end position="220"/>
    </location>
</feature>
<dbReference type="InterPro" id="IPR046341">
    <property type="entry name" value="SET_dom_sf"/>
</dbReference>
<dbReference type="SUPFAM" id="SSF82199">
    <property type="entry name" value="SET domain"/>
    <property type="match status" value="1"/>
</dbReference>
<accession>A0AA39P061</accession>
<organism evidence="2 3">
    <name type="scientific">Armillaria novae-zelandiae</name>
    <dbReference type="NCBI Taxonomy" id="153914"/>
    <lineage>
        <taxon>Eukaryota</taxon>
        <taxon>Fungi</taxon>
        <taxon>Dikarya</taxon>
        <taxon>Basidiomycota</taxon>
        <taxon>Agaricomycotina</taxon>
        <taxon>Agaricomycetes</taxon>
        <taxon>Agaricomycetidae</taxon>
        <taxon>Agaricales</taxon>
        <taxon>Marasmiineae</taxon>
        <taxon>Physalacriaceae</taxon>
        <taxon>Armillaria</taxon>
    </lineage>
</organism>
<dbReference type="Proteomes" id="UP001175227">
    <property type="component" value="Unassembled WGS sequence"/>
</dbReference>
<dbReference type="PANTHER" id="PTHR47332">
    <property type="entry name" value="SET DOMAIN-CONTAINING PROTEIN 5"/>
    <property type="match status" value="1"/>
</dbReference>
<sequence>MTTSQITPVVVPAQGPFAARSKPHPHFLYPNPDMVIVDELSSITSLVGKKSLFNPLPRVSSPMFEVRETESQGLGMFAARDIDKGELIISERPIFTHRLSLENVVRHTGEGKSFEIQAVDGLSPESRQRLYELKNSLPESYQKDKLGGILNTNFFSFHLESGCYTHLLHHTHAGCFPTLSRANHDCCPNTDFFFSARTFTGEFRAMRKISKGEEITITYIPLDDSKQTRQRALQNGYYFTCTCETCGAPSGASDMRRSELSALMEKMMTFEKGDFDLHAVLTSAIMDRGLQLATEERLHHIHAEILNTAVKCSLANNRPKYMIIQNMDRAQREWRTLEGDESPVLHDLLLSATQLEGKFTTDRLPTHVRRARVKPSTLKDATSGSYWSLLRVLNNTLKIVHTFDGALSLTSKAPVDGDFARRSILGFGPSAYIEQFISRMVPALENVSVHIVRRRAG</sequence>
<dbReference type="AlphaFoldDB" id="A0AA39P061"/>
<dbReference type="Pfam" id="PF00856">
    <property type="entry name" value="SET"/>
    <property type="match status" value="1"/>
</dbReference>
<dbReference type="PANTHER" id="PTHR47332:SF4">
    <property type="entry name" value="SET DOMAIN-CONTAINING PROTEIN 5"/>
    <property type="match status" value="1"/>
</dbReference>
<dbReference type="Gene3D" id="1.25.40.10">
    <property type="entry name" value="Tetratricopeptide repeat domain"/>
    <property type="match status" value="1"/>
</dbReference>
<evidence type="ECO:0000259" key="1">
    <source>
        <dbReference type="PROSITE" id="PS50280"/>
    </source>
</evidence>
<dbReference type="Gene3D" id="2.170.270.10">
    <property type="entry name" value="SET domain"/>
    <property type="match status" value="1"/>
</dbReference>
<dbReference type="PROSITE" id="PS50280">
    <property type="entry name" value="SET"/>
    <property type="match status" value="1"/>
</dbReference>
<evidence type="ECO:0000313" key="3">
    <source>
        <dbReference type="Proteomes" id="UP001175227"/>
    </source>
</evidence>
<protein>
    <recommendedName>
        <fullName evidence="1">SET domain-containing protein</fullName>
    </recommendedName>
</protein>
<keyword evidence="3" id="KW-1185">Reference proteome</keyword>
<dbReference type="InterPro" id="IPR011990">
    <property type="entry name" value="TPR-like_helical_dom_sf"/>
</dbReference>